<keyword evidence="3 6" id="KW-0812">Transmembrane</keyword>
<evidence type="ECO:0000313" key="9">
    <source>
        <dbReference type="EMBL" id="HIQ71096.1"/>
    </source>
</evidence>
<feature type="domain" description="MacB-like periplasmic core" evidence="8">
    <location>
        <begin position="26"/>
        <end position="224"/>
    </location>
</feature>
<name>A0A9D0Z8D1_9FIRM</name>
<feature type="domain" description="ABC3 transporter permease C-terminal" evidence="7">
    <location>
        <begin position="642"/>
        <end position="747"/>
    </location>
</feature>
<evidence type="ECO:0000313" key="10">
    <source>
        <dbReference type="Proteomes" id="UP000886887"/>
    </source>
</evidence>
<feature type="transmembrane region" description="Helical" evidence="6">
    <location>
        <begin position="247"/>
        <end position="273"/>
    </location>
</feature>
<dbReference type="InterPro" id="IPR003838">
    <property type="entry name" value="ABC3_permease_C"/>
</dbReference>
<comment type="subcellular location">
    <subcellularLocation>
        <location evidence="1">Cell membrane</location>
        <topology evidence="1">Multi-pass membrane protein</topology>
    </subcellularLocation>
</comment>
<feature type="transmembrane region" description="Helical" evidence="6">
    <location>
        <begin position="301"/>
        <end position="319"/>
    </location>
</feature>
<dbReference type="Pfam" id="PF02687">
    <property type="entry name" value="FtsX"/>
    <property type="match status" value="2"/>
</dbReference>
<dbReference type="GO" id="GO:0005886">
    <property type="term" value="C:plasma membrane"/>
    <property type="evidence" value="ECO:0007669"/>
    <property type="project" value="UniProtKB-SubCell"/>
</dbReference>
<organism evidence="9 10">
    <name type="scientific">Candidatus Onthenecus intestinigallinarum</name>
    <dbReference type="NCBI Taxonomy" id="2840875"/>
    <lineage>
        <taxon>Bacteria</taxon>
        <taxon>Bacillati</taxon>
        <taxon>Bacillota</taxon>
        <taxon>Clostridia</taxon>
        <taxon>Eubacteriales</taxon>
        <taxon>Candidatus Onthenecus</taxon>
    </lineage>
</organism>
<feature type="transmembrane region" description="Helical" evidence="6">
    <location>
        <begin position="349"/>
        <end position="369"/>
    </location>
</feature>
<protein>
    <submittedName>
        <fullName evidence="9">ABC transporter permease</fullName>
    </submittedName>
</protein>
<keyword evidence="4 6" id="KW-1133">Transmembrane helix</keyword>
<evidence type="ECO:0000256" key="3">
    <source>
        <dbReference type="ARBA" id="ARBA00022692"/>
    </source>
</evidence>
<keyword evidence="5 6" id="KW-0472">Membrane</keyword>
<dbReference type="EMBL" id="DVFJ01000008">
    <property type="protein sequence ID" value="HIQ71096.1"/>
    <property type="molecule type" value="Genomic_DNA"/>
</dbReference>
<dbReference type="Proteomes" id="UP000886887">
    <property type="component" value="Unassembled WGS sequence"/>
</dbReference>
<dbReference type="PANTHER" id="PTHR30287">
    <property type="entry name" value="MEMBRANE COMPONENT OF PREDICTED ABC SUPERFAMILY METABOLITE UPTAKE TRANSPORTER"/>
    <property type="match status" value="1"/>
</dbReference>
<dbReference type="PANTHER" id="PTHR30287:SF1">
    <property type="entry name" value="INNER MEMBRANE PROTEIN"/>
    <property type="match status" value="1"/>
</dbReference>
<feature type="transmembrane region" description="Helical" evidence="6">
    <location>
        <begin position="423"/>
        <end position="442"/>
    </location>
</feature>
<evidence type="ECO:0000256" key="1">
    <source>
        <dbReference type="ARBA" id="ARBA00004651"/>
    </source>
</evidence>
<evidence type="ECO:0000256" key="4">
    <source>
        <dbReference type="ARBA" id="ARBA00022989"/>
    </source>
</evidence>
<proteinExistence type="predicted"/>
<sequence length="768" mass="84185">MVKNMLRRKLARDMQRSGMQFIALILLCVLGTFLYAGLDGIARMAEATNARYFEENRLAHFWITLQSADRQALADVRAVPGVQTARARFSLDMETTLPGEPTLCVTGYDGPMDINVPIVEEGEALSESDLRGCLVQAGFAQAHDLAPGDPVTVRYGDADYTFFVRGIVYSPEFISVSDGVSADPETYGFILVNARAFAQVPLTQIVVRLEDGADEDAARAALEAALPGAFVVGRSAHRSTAAAQDNVYMFSALSIVFPLAAYVVAALIVMTTLTRMIDKQRMEIGTLRALGFPAGQIQRHYLAYAVWPALIGSVLGAFLGHETLPRLIWALLIGQNEYPYRIIPPISPSTWTIVVLTVAMSALICLWTYRRTARETAASLLRPKPPRSGQRILLERIRPLWRRFGFNQKMVARNLLRNKMRTLVSCMGLLSCNALIIASIGLQDSVVLTAENHYLHALGYDVRANLTADADEADAYRARLDAAAVECIMETSVSASFGGQSRTTLLTVVEDGQQMLHLGPHETLAVIEPGGVALTDKLAEQLGVGAGDALTLRLPGDDEPFTLPVGQIVHNNFVQGVYMNRTTWESLRKGAFVPTALQLLAPTDACIAQLEEMDEVESLDYTAVQVEDALVSLHTVSSVFLVLTFIALALAFVICYNMGLINFAERTREYATLKVLGYHQREIRRLILRENIIISLVAIALSIWPGIALTDIILIVCETDSVRYVGQVPASAVAISCVATYAFSMFIQRLLVHKVRSIVMVEALKSVE</sequence>
<accession>A0A9D0Z8D1</accession>
<comment type="caution">
    <text evidence="9">The sequence shown here is derived from an EMBL/GenBank/DDBJ whole genome shotgun (WGS) entry which is preliminary data.</text>
</comment>
<feature type="transmembrane region" description="Helical" evidence="6">
    <location>
        <begin position="639"/>
        <end position="664"/>
    </location>
</feature>
<feature type="transmembrane region" description="Helical" evidence="6">
    <location>
        <begin position="692"/>
        <end position="716"/>
    </location>
</feature>
<dbReference type="InterPro" id="IPR025857">
    <property type="entry name" value="MacB_PCD"/>
</dbReference>
<evidence type="ECO:0000259" key="8">
    <source>
        <dbReference type="Pfam" id="PF12704"/>
    </source>
</evidence>
<evidence type="ECO:0000256" key="2">
    <source>
        <dbReference type="ARBA" id="ARBA00022475"/>
    </source>
</evidence>
<gene>
    <name evidence="9" type="ORF">IAB73_02655</name>
</gene>
<dbReference type="Pfam" id="PF12704">
    <property type="entry name" value="MacB_PCD"/>
    <property type="match status" value="1"/>
</dbReference>
<keyword evidence="2" id="KW-1003">Cell membrane</keyword>
<evidence type="ECO:0000259" key="7">
    <source>
        <dbReference type="Pfam" id="PF02687"/>
    </source>
</evidence>
<dbReference type="InterPro" id="IPR038766">
    <property type="entry name" value="Membrane_comp_ABC_pdt"/>
</dbReference>
<feature type="domain" description="ABC3 transporter permease C-terminal" evidence="7">
    <location>
        <begin position="255"/>
        <end position="374"/>
    </location>
</feature>
<feature type="transmembrane region" description="Helical" evidence="6">
    <location>
        <begin position="728"/>
        <end position="747"/>
    </location>
</feature>
<dbReference type="AlphaFoldDB" id="A0A9D0Z8D1"/>
<evidence type="ECO:0000256" key="5">
    <source>
        <dbReference type="ARBA" id="ARBA00023136"/>
    </source>
</evidence>
<evidence type="ECO:0000256" key="6">
    <source>
        <dbReference type="SAM" id="Phobius"/>
    </source>
</evidence>
<reference evidence="9" key="2">
    <citation type="journal article" date="2021" name="PeerJ">
        <title>Extensive microbial diversity within the chicken gut microbiome revealed by metagenomics and culture.</title>
        <authorList>
            <person name="Gilroy R."/>
            <person name="Ravi A."/>
            <person name="Getino M."/>
            <person name="Pursley I."/>
            <person name="Horton D.L."/>
            <person name="Alikhan N.F."/>
            <person name="Baker D."/>
            <person name="Gharbi K."/>
            <person name="Hall N."/>
            <person name="Watson M."/>
            <person name="Adriaenssens E.M."/>
            <person name="Foster-Nyarko E."/>
            <person name="Jarju S."/>
            <person name="Secka A."/>
            <person name="Antonio M."/>
            <person name="Oren A."/>
            <person name="Chaudhuri R.R."/>
            <person name="La Ragione R."/>
            <person name="Hildebrand F."/>
            <person name="Pallen M.J."/>
        </authorList>
    </citation>
    <scope>NUCLEOTIDE SEQUENCE</scope>
    <source>
        <strain evidence="9">ChiSxjej2B14-6234</strain>
    </source>
</reference>
<reference evidence="9" key="1">
    <citation type="submission" date="2020-10" db="EMBL/GenBank/DDBJ databases">
        <authorList>
            <person name="Gilroy R."/>
        </authorList>
    </citation>
    <scope>NUCLEOTIDE SEQUENCE</scope>
    <source>
        <strain evidence="9">ChiSxjej2B14-6234</strain>
    </source>
</reference>